<feature type="transmembrane region" description="Helical" evidence="6">
    <location>
        <begin position="112"/>
        <end position="135"/>
    </location>
</feature>
<feature type="transmembrane region" description="Helical" evidence="6">
    <location>
        <begin position="26"/>
        <end position="47"/>
    </location>
</feature>
<keyword evidence="4 6" id="KW-1133">Transmembrane helix</keyword>
<dbReference type="RefSeq" id="WP_240775297.1">
    <property type="nucleotide sequence ID" value="NZ_BAQC01000030.1"/>
</dbReference>
<dbReference type="InterPro" id="IPR005495">
    <property type="entry name" value="LptG/LptF_permease"/>
</dbReference>
<keyword evidence="2" id="KW-1003">Cell membrane</keyword>
<evidence type="ECO:0000256" key="1">
    <source>
        <dbReference type="ARBA" id="ARBA00004651"/>
    </source>
</evidence>
<accession>A0ABQ0QQ32</accession>
<comment type="subcellular location">
    <subcellularLocation>
        <location evidence="1">Cell membrane</location>
        <topology evidence="1">Multi-pass membrane protein</topology>
    </subcellularLocation>
</comment>
<dbReference type="PANTHER" id="PTHR33529:SF2">
    <property type="entry name" value="LIPOPOLYSACCHARIDE EXPORT SYSTEM PERMEASE PROTEIN LPTG"/>
    <property type="match status" value="1"/>
</dbReference>
<feature type="transmembrane region" description="Helical" evidence="6">
    <location>
        <begin position="344"/>
        <end position="366"/>
    </location>
</feature>
<keyword evidence="5 6" id="KW-0472">Membrane</keyword>
<keyword evidence="3 6" id="KW-0812">Transmembrane</keyword>
<evidence type="ECO:0000313" key="8">
    <source>
        <dbReference type="Proteomes" id="UP001062632"/>
    </source>
</evidence>
<reference evidence="7 8" key="1">
    <citation type="submission" date="2013-04" db="EMBL/GenBank/DDBJ databases">
        <title>The genome sequencing project of 58 acetic acid bacteria.</title>
        <authorList>
            <person name="Okamoto-Kainuma A."/>
            <person name="Ishikawa M."/>
            <person name="Umino S."/>
            <person name="Koizumi Y."/>
            <person name="Shiwa Y."/>
            <person name="Yoshikawa H."/>
            <person name="Matsutani M."/>
            <person name="Matsushita K."/>
        </authorList>
    </citation>
    <scope>NUCLEOTIDE SEQUENCE [LARGE SCALE GENOMIC DNA]</scope>
    <source>
        <strain evidence="7 8">NBRC 106555</strain>
    </source>
</reference>
<name>A0ABQ0QQ32_9PROT</name>
<evidence type="ECO:0000256" key="5">
    <source>
        <dbReference type="ARBA" id="ARBA00023136"/>
    </source>
</evidence>
<keyword evidence="8" id="KW-1185">Reference proteome</keyword>
<evidence type="ECO:0000256" key="4">
    <source>
        <dbReference type="ARBA" id="ARBA00022989"/>
    </source>
</evidence>
<proteinExistence type="predicted"/>
<dbReference type="PANTHER" id="PTHR33529">
    <property type="entry name" value="SLR0882 PROTEIN-RELATED"/>
    <property type="match status" value="1"/>
</dbReference>
<gene>
    <name evidence="7" type="ORF">AA106555_1105</name>
</gene>
<dbReference type="Proteomes" id="UP001062632">
    <property type="component" value="Unassembled WGS sequence"/>
</dbReference>
<dbReference type="Pfam" id="PF03739">
    <property type="entry name" value="LptF_LptG"/>
    <property type="match status" value="1"/>
</dbReference>
<evidence type="ECO:0000256" key="6">
    <source>
        <dbReference type="SAM" id="Phobius"/>
    </source>
</evidence>
<evidence type="ECO:0000313" key="7">
    <source>
        <dbReference type="EMBL" id="GBR52966.1"/>
    </source>
</evidence>
<evidence type="ECO:0000256" key="2">
    <source>
        <dbReference type="ARBA" id="ARBA00022475"/>
    </source>
</evidence>
<comment type="caution">
    <text evidence="7">The sequence shown here is derived from an EMBL/GenBank/DDBJ whole genome shotgun (WGS) entry which is preliminary data.</text>
</comment>
<dbReference type="EMBL" id="BAQC01000030">
    <property type="protein sequence ID" value="GBR52966.1"/>
    <property type="molecule type" value="Genomic_DNA"/>
</dbReference>
<organism evidence="7 8">
    <name type="scientific">Neokomagataea thailandica NBRC 106555</name>
    <dbReference type="NCBI Taxonomy" id="1223520"/>
    <lineage>
        <taxon>Bacteria</taxon>
        <taxon>Pseudomonadati</taxon>
        <taxon>Pseudomonadota</taxon>
        <taxon>Alphaproteobacteria</taxon>
        <taxon>Acetobacterales</taxon>
        <taxon>Acetobacteraceae</taxon>
        <taxon>Neokomagataea</taxon>
    </lineage>
</organism>
<feature type="transmembrane region" description="Helical" evidence="6">
    <location>
        <begin position="319"/>
        <end position="338"/>
    </location>
</feature>
<sequence>MNRSAHSSKMPQRHRAVLIRHLNKALLGRVMLCGAVLVALMELLALLEKTTPILNRHLGVRGLAIFSALHLPALSIDILPLAFLIGALFFLTQLALSSEMSALRAAGLSTIGLYRLLLPTVLFVGFAGMIGQYWVVPASEGALKQWWNATTPINEHDDSDQPLWFRMGGTLIRIEHISNSGQTLSDITRYDRDAHGQLTSTQHADSLNYAGDHWEETGNLTLQLNPDHSAAHRIPGGALALPVSPRTIIRLTQAQPFLTPGEILDALHNGAPASLPRPTYRMALFSPLILPIDMATMLLLALPVIYIPPRTGLRTPLPVYVLAAGLALVILQGLINALGNAGTLPAALAVLSGPLPGILFGITWVLRMEEK</sequence>
<feature type="transmembrane region" description="Helical" evidence="6">
    <location>
        <begin position="67"/>
        <end position="91"/>
    </location>
</feature>
<evidence type="ECO:0000256" key="3">
    <source>
        <dbReference type="ARBA" id="ARBA00022692"/>
    </source>
</evidence>
<protein>
    <submittedName>
        <fullName evidence="7">Transporter YjgP/YjgQ</fullName>
    </submittedName>
</protein>
<feature type="transmembrane region" description="Helical" evidence="6">
    <location>
        <begin position="284"/>
        <end position="307"/>
    </location>
</feature>